<feature type="transmembrane region" description="Helical" evidence="5">
    <location>
        <begin position="134"/>
        <end position="152"/>
    </location>
</feature>
<evidence type="ECO:0000259" key="6">
    <source>
        <dbReference type="Pfam" id="PF03151"/>
    </source>
</evidence>
<name>A0A4P9XTW3_9FUNG</name>
<evidence type="ECO:0000256" key="5">
    <source>
        <dbReference type="SAM" id="Phobius"/>
    </source>
</evidence>
<accession>A0A4P9XTW3</accession>
<feature type="transmembrane region" description="Helical" evidence="5">
    <location>
        <begin position="274"/>
        <end position="297"/>
    </location>
</feature>
<gene>
    <name evidence="7" type="ORF">THASP1DRAFT_28613</name>
</gene>
<feature type="transmembrane region" description="Helical" evidence="5">
    <location>
        <begin position="226"/>
        <end position="244"/>
    </location>
</feature>
<evidence type="ECO:0000256" key="4">
    <source>
        <dbReference type="ARBA" id="ARBA00023136"/>
    </source>
</evidence>
<keyword evidence="3 5" id="KW-1133">Transmembrane helix</keyword>
<dbReference type="Proteomes" id="UP000271241">
    <property type="component" value="Unassembled WGS sequence"/>
</dbReference>
<evidence type="ECO:0000313" key="8">
    <source>
        <dbReference type="Proteomes" id="UP000271241"/>
    </source>
</evidence>
<dbReference type="OrthoDB" id="1588579at2759"/>
<organism evidence="7 8">
    <name type="scientific">Thamnocephalis sphaerospora</name>
    <dbReference type="NCBI Taxonomy" id="78915"/>
    <lineage>
        <taxon>Eukaryota</taxon>
        <taxon>Fungi</taxon>
        <taxon>Fungi incertae sedis</taxon>
        <taxon>Zoopagomycota</taxon>
        <taxon>Zoopagomycotina</taxon>
        <taxon>Zoopagomycetes</taxon>
        <taxon>Zoopagales</taxon>
        <taxon>Sigmoideomycetaceae</taxon>
        <taxon>Thamnocephalis</taxon>
    </lineage>
</organism>
<dbReference type="GO" id="GO:0016020">
    <property type="term" value="C:membrane"/>
    <property type="evidence" value="ECO:0007669"/>
    <property type="project" value="UniProtKB-SubCell"/>
</dbReference>
<feature type="domain" description="Sugar phosphate transporter" evidence="6">
    <location>
        <begin position="39"/>
        <end position="345"/>
    </location>
</feature>
<dbReference type="InterPro" id="IPR004853">
    <property type="entry name" value="Sugar_P_trans_dom"/>
</dbReference>
<proteinExistence type="predicted"/>
<sequence length="376" mass="41150">MQLTSLAAPFSSKAKVFGLATLLTYLQRALDYFGGDSARLVLLCLAWYLSSAVANNVGKQLLNIFRYPVTVSWVQFGFIAIYGAIAAKGLGLTQLQGLTPKVLRTVVPLCGFQIGSQVLTSIATSRVPVSSVHTVKALSPLFTVVVYGTLYGARYSPRVYFSLVPLTLGVMFACSAELQLQLVGLLCALGSCIVYVAQNVFSKRVLFRDTGDGVGNAKPRMDKLNMLFWSACSAFVCLAPGWFYSEGARLLFQYGEINGRQYDAAVNTAPWSQIAYYMFLNATAHFIQALLAINVLASCSTVSYSIASLMKRVAVITAAVLWFQQPVSSVQGFGILLTFLGLWLYDRAKLDVKSSEHQAQRTGDQRMQLPWTIKQV</sequence>
<keyword evidence="2 5" id="KW-0812">Transmembrane</keyword>
<protein>
    <submittedName>
        <fullName evidence="7">Triose-phosphate transporter family-domain-containing protein</fullName>
    </submittedName>
</protein>
<feature type="transmembrane region" description="Helical" evidence="5">
    <location>
        <begin position="182"/>
        <end position="201"/>
    </location>
</feature>
<feature type="transmembrane region" description="Helical" evidence="5">
    <location>
        <begin position="329"/>
        <end position="345"/>
    </location>
</feature>
<feature type="transmembrane region" description="Helical" evidence="5">
    <location>
        <begin position="159"/>
        <end position="176"/>
    </location>
</feature>
<dbReference type="InterPro" id="IPR050186">
    <property type="entry name" value="TPT_transporter"/>
</dbReference>
<comment type="subcellular location">
    <subcellularLocation>
        <location evidence="1">Membrane</location>
        <topology evidence="1">Multi-pass membrane protein</topology>
    </subcellularLocation>
</comment>
<evidence type="ECO:0000256" key="2">
    <source>
        <dbReference type="ARBA" id="ARBA00022692"/>
    </source>
</evidence>
<evidence type="ECO:0000256" key="3">
    <source>
        <dbReference type="ARBA" id="ARBA00022989"/>
    </source>
</evidence>
<dbReference type="EMBL" id="KZ992501">
    <property type="protein sequence ID" value="RKP09606.1"/>
    <property type="molecule type" value="Genomic_DNA"/>
</dbReference>
<dbReference type="Pfam" id="PF03151">
    <property type="entry name" value="TPT"/>
    <property type="match status" value="1"/>
</dbReference>
<evidence type="ECO:0000313" key="7">
    <source>
        <dbReference type="EMBL" id="RKP09606.1"/>
    </source>
</evidence>
<feature type="transmembrane region" description="Helical" evidence="5">
    <location>
        <begin position="64"/>
        <end position="85"/>
    </location>
</feature>
<dbReference type="PANTHER" id="PTHR11132">
    <property type="entry name" value="SOLUTE CARRIER FAMILY 35"/>
    <property type="match status" value="1"/>
</dbReference>
<keyword evidence="4 5" id="KW-0472">Membrane</keyword>
<evidence type="ECO:0000256" key="1">
    <source>
        <dbReference type="ARBA" id="ARBA00004141"/>
    </source>
</evidence>
<dbReference type="STRING" id="78915.A0A4P9XTW3"/>
<reference evidence="8" key="1">
    <citation type="journal article" date="2018" name="Nat. Microbiol.">
        <title>Leveraging single-cell genomics to expand the fungal tree of life.</title>
        <authorList>
            <person name="Ahrendt S.R."/>
            <person name="Quandt C.A."/>
            <person name="Ciobanu D."/>
            <person name="Clum A."/>
            <person name="Salamov A."/>
            <person name="Andreopoulos B."/>
            <person name="Cheng J.F."/>
            <person name="Woyke T."/>
            <person name="Pelin A."/>
            <person name="Henrissat B."/>
            <person name="Reynolds N.K."/>
            <person name="Benny G.L."/>
            <person name="Smith M.E."/>
            <person name="James T.Y."/>
            <person name="Grigoriev I.V."/>
        </authorList>
    </citation>
    <scope>NUCLEOTIDE SEQUENCE [LARGE SCALE GENOMIC DNA]</scope>
    <source>
        <strain evidence="8">RSA 1356</strain>
    </source>
</reference>
<feature type="transmembrane region" description="Helical" evidence="5">
    <location>
        <begin position="38"/>
        <end position="57"/>
    </location>
</feature>
<keyword evidence="8" id="KW-1185">Reference proteome</keyword>
<dbReference type="AlphaFoldDB" id="A0A4P9XTW3"/>